<evidence type="ECO:0000256" key="1">
    <source>
        <dbReference type="SAM" id="Phobius"/>
    </source>
</evidence>
<comment type="caution">
    <text evidence="2">The sequence shown here is derived from an EMBL/GenBank/DDBJ whole genome shotgun (WGS) entry which is preliminary data.</text>
</comment>
<organism evidence="2 3">
    <name type="scientific">Ligilactobacillus apodemi DSM 16634 = JCM 16172</name>
    <dbReference type="NCBI Taxonomy" id="1423724"/>
    <lineage>
        <taxon>Bacteria</taxon>
        <taxon>Bacillati</taxon>
        <taxon>Bacillota</taxon>
        <taxon>Bacilli</taxon>
        <taxon>Lactobacillales</taxon>
        <taxon>Lactobacillaceae</taxon>
        <taxon>Ligilactobacillus</taxon>
    </lineage>
</organism>
<dbReference type="Pfam" id="PF12459">
    <property type="entry name" value="DltX"/>
    <property type="match status" value="1"/>
</dbReference>
<reference evidence="2 3" key="1">
    <citation type="journal article" date="2015" name="Genome Announc.">
        <title>Expanding the biotechnology potential of lactobacilli through comparative genomics of 213 strains and associated genera.</title>
        <authorList>
            <person name="Sun Z."/>
            <person name="Harris H.M."/>
            <person name="McCann A."/>
            <person name="Guo C."/>
            <person name="Argimon S."/>
            <person name="Zhang W."/>
            <person name="Yang X."/>
            <person name="Jeffery I.B."/>
            <person name="Cooney J.C."/>
            <person name="Kagawa T.F."/>
            <person name="Liu W."/>
            <person name="Song Y."/>
            <person name="Salvetti E."/>
            <person name="Wrobel A."/>
            <person name="Rasinkangas P."/>
            <person name="Parkhill J."/>
            <person name="Rea M.C."/>
            <person name="O'Sullivan O."/>
            <person name="Ritari J."/>
            <person name="Douillard F.P."/>
            <person name="Paul Ross R."/>
            <person name="Yang R."/>
            <person name="Briner A.E."/>
            <person name="Felis G.E."/>
            <person name="de Vos W.M."/>
            <person name="Barrangou R."/>
            <person name="Klaenhammer T.R."/>
            <person name="Caufield P.W."/>
            <person name="Cui Y."/>
            <person name="Zhang H."/>
            <person name="O'Toole P.W."/>
        </authorList>
    </citation>
    <scope>NUCLEOTIDE SEQUENCE [LARGE SCALE GENOMIC DNA]</scope>
    <source>
        <strain evidence="2 3">DSM 16634</strain>
    </source>
</reference>
<evidence type="ECO:0000313" key="2">
    <source>
        <dbReference type="EMBL" id="KRL83690.1"/>
    </source>
</evidence>
<dbReference type="Proteomes" id="UP000051324">
    <property type="component" value="Unassembled WGS sequence"/>
</dbReference>
<dbReference type="InterPro" id="IPR021008">
    <property type="entry name" value="DltX"/>
</dbReference>
<dbReference type="AlphaFoldDB" id="A0A0R1TXD0"/>
<gene>
    <name evidence="2" type="ORF">FC32_GL000951</name>
</gene>
<protein>
    <recommendedName>
        <fullName evidence="4">D-Ala-teichoic acid biosynthesis protein</fullName>
    </recommendedName>
</protein>
<sequence>MKMKEKWLMFLRNSYVSFTLKTIFYFIVLFALVYLYSYSGVNQPHFIYNEF</sequence>
<evidence type="ECO:0000313" key="3">
    <source>
        <dbReference type="Proteomes" id="UP000051324"/>
    </source>
</evidence>
<name>A0A0R1TXD0_9LACO</name>
<accession>A0A0R1TXD0</accession>
<evidence type="ECO:0008006" key="4">
    <source>
        <dbReference type="Google" id="ProtNLM"/>
    </source>
</evidence>
<keyword evidence="1" id="KW-0812">Transmembrane</keyword>
<proteinExistence type="predicted"/>
<keyword evidence="1" id="KW-1133">Transmembrane helix</keyword>
<dbReference type="EMBL" id="AZFT01000053">
    <property type="protein sequence ID" value="KRL83690.1"/>
    <property type="molecule type" value="Genomic_DNA"/>
</dbReference>
<dbReference type="PATRIC" id="fig|1423724.4.peg.992"/>
<dbReference type="STRING" id="1423724.FC32_GL000951"/>
<feature type="transmembrane region" description="Helical" evidence="1">
    <location>
        <begin position="12"/>
        <end position="36"/>
    </location>
</feature>
<keyword evidence="3" id="KW-1185">Reference proteome</keyword>
<keyword evidence="1" id="KW-0472">Membrane</keyword>